<organism evidence="5 6">
    <name type="scientific">Candidatus Wolfebacteria bacterium RIFCSPHIGHO2_01_FULL_48_22</name>
    <dbReference type="NCBI Taxonomy" id="1802555"/>
    <lineage>
        <taxon>Bacteria</taxon>
        <taxon>Candidatus Wolfeibacteriota</taxon>
    </lineage>
</organism>
<dbReference type="InterPro" id="IPR002068">
    <property type="entry name" value="A-crystallin/Hsp20_dom"/>
</dbReference>
<evidence type="ECO:0000313" key="6">
    <source>
        <dbReference type="Proteomes" id="UP000177029"/>
    </source>
</evidence>
<reference evidence="5 6" key="1">
    <citation type="journal article" date="2016" name="Nat. Commun.">
        <title>Thousands of microbial genomes shed light on interconnected biogeochemical processes in an aquifer system.</title>
        <authorList>
            <person name="Anantharaman K."/>
            <person name="Brown C.T."/>
            <person name="Hug L.A."/>
            <person name="Sharon I."/>
            <person name="Castelle C.J."/>
            <person name="Probst A.J."/>
            <person name="Thomas B.C."/>
            <person name="Singh A."/>
            <person name="Wilkins M.J."/>
            <person name="Karaoz U."/>
            <person name="Brodie E.L."/>
            <person name="Williams K.H."/>
            <person name="Hubbard S.S."/>
            <person name="Banfield J.F."/>
        </authorList>
    </citation>
    <scope>NUCLEOTIDE SEQUENCE [LARGE SCALE GENOMIC DNA]</scope>
</reference>
<dbReference type="AlphaFoldDB" id="A0A1F8DR10"/>
<keyword evidence="3" id="KW-0175">Coiled coil</keyword>
<accession>A0A1F8DR10</accession>
<evidence type="ECO:0000313" key="5">
    <source>
        <dbReference type="EMBL" id="OGM90278.1"/>
    </source>
</evidence>
<dbReference type="PROSITE" id="PS01031">
    <property type="entry name" value="SHSP"/>
    <property type="match status" value="1"/>
</dbReference>
<comment type="similarity">
    <text evidence="1 2">Belongs to the small heat shock protein (HSP20) family.</text>
</comment>
<dbReference type="EMBL" id="MGIP01000026">
    <property type="protein sequence ID" value="OGM90278.1"/>
    <property type="molecule type" value="Genomic_DNA"/>
</dbReference>
<dbReference type="Proteomes" id="UP000177029">
    <property type="component" value="Unassembled WGS sequence"/>
</dbReference>
<dbReference type="InterPro" id="IPR008978">
    <property type="entry name" value="HSP20-like_chaperone"/>
</dbReference>
<dbReference type="Gene3D" id="2.60.40.790">
    <property type="match status" value="1"/>
</dbReference>
<protein>
    <recommendedName>
        <fullName evidence="4">SHSP domain-containing protein</fullName>
    </recommendedName>
</protein>
<evidence type="ECO:0000256" key="1">
    <source>
        <dbReference type="PROSITE-ProRule" id="PRU00285"/>
    </source>
</evidence>
<feature type="domain" description="SHSP" evidence="4">
    <location>
        <begin position="55"/>
        <end position="167"/>
    </location>
</feature>
<sequence length="167" mass="18741">MNGDNNKAFFEQLAGLRNEEDKMEAELMRAGRTTVAHDKTETKIEPTISDALDEFDDAEGHLTIDVYQDGDNIVIESAIAGIESDDLDIAITSESVQIKGSREKKEKIKKNDYLYQECFWGKFSRLIILPQEIDPDRAQASLKNGILKIVLPKVSKSAGRKIKVKLD</sequence>
<evidence type="ECO:0000256" key="2">
    <source>
        <dbReference type="RuleBase" id="RU003616"/>
    </source>
</evidence>
<dbReference type="SUPFAM" id="SSF49764">
    <property type="entry name" value="HSP20-like chaperones"/>
    <property type="match status" value="1"/>
</dbReference>
<dbReference type="CDD" id="cd06464">
    <property type="entry name" value="ACD_sHsps-like"/>
    <property type="match status" value="1"/>
</dbReference>
<dbReference type="PANTHER" id="PTHR11527">
    <property type="entry name" value="HEAT-SHOCK PROTEIN 20 FAMILY MEMBER"/>
    <property type="match status" value="1"/>
</dbReference>
<dbReference type="InterPro" id="IPR031107">
    <property type="entry name" value="Small_HSP"/>
</dbReference>
<proteinExistence type="inferred from homology"/>
<dbReference type="Pfam" id="PF00011">
    <property type="entry name" value="HSP20"/>
    <property type="match status" value="1"/>
</dbReference>
<feature type="coiled-coil region" evidence="3">
    <location>
        <begin position="6"/>
        <end position="33"/>
    </location>
</feature>
<dbReference type="STRING" id="1802555.A2755_03750"/>
<evidence type="ECO:0000256" key="3">
    <source>
        <dbReference type="SAM" id="Coils"/>
    </source>
</evidence>
<name>A0A1F8DR10_9BACT</name>
<gene>
    <name evidence="5" type="ORF">A2755_03750</name>
</gene>
<comment type="caution">
    <text evidence="5">The sequence shown here is derived from an EMBL/GenBank/DDBJ whole genome shotgun (WGS) entry which is preliminary data.</text>
</comment>
<evidence type="ECO:0000259" key="4">
    <source>
        <dbReference type="PROSITE" id="PS01031"/>
    </source>
</evidence>